<evidence type="ECO:0000256" key="1">
    <source>
        <dbReference type="ARBA" id="ARBA00008025"/>
    </source>
</evidence>
<dbReference type="GO" id="GO:0016020">
    <property type="term" value="C:membrane"/>
    <property type="evidence" value="ECO:0007669"/>
    <property type="project" value="InterPro"/>
</dbReference>
<dbReference type="PROSITE" id="PS50892">
    <property type="entry name" value="V_SNARE"/>
    <property type="match status" value="1"/>
</dbReference>
<sequence>MTFNSVTANTAWDQMDMERGGAAEPAPQDKMRALRGQVDEVKEQMKDNVERVIEGGEKGADLFTTAEGMEERLTETSEKVDRIYWWKKPKQVVLIVVILIVIILFIILVVVGIIPLSAHVTPAVTPTTKP</sequence>
<keyword evidence="4" id="KW-1133">Transmembrane helix</keyword>
<dbReference type="SUPFAM" id="SSF58038">
    <property type="entry name" value="SNARE fusion complex"/>
    <property type="match status" value="1"/>
</dbReference>
<feature type="transmembrane region" description="Helical" evidence="4">
    <location>
        <begin position="92"/>
        <end position="114"/>
    </location>
</feature>
<dbReference type="GO" id="GO:0016192">
    <property type="term" value="P:vesicle-mediated transport"/>
    <property type="evidence" value="ECO:0007669"/>
    <property type="project" value="InterPro"/>
</dbReference>
<evidence type="ECO:0000256" key="2">
    <source>
        <dbReference type="ARBA" id="ARBA00046280"/>
    </source>
</evidence>
<organism evidence="6 7">
    <name type="scientific">Liparis tanakae</name>
    <name type="common">Tanaka's snailfish</name>
    <dbReference type="NCBI Taxonomy" id="230148"/>
    <lineage>
        <taxon>Eukaryota</taxon>
        <taxon>Metazoa</taxon>
        <taxon>Chordata</taxon>
        <taxon>Craniata</taxon>
        <taxon>Vertebrata</taxon>
        <taxon>Euteleostomi</taxon>
        <taxon>Actinopterygii</taxon>
        <taxon>Neopterygii</taxon>
        <taxon>Teleostei</taxon>
        <taxon>Neoteleostei</taxon>
        <taxon>Acanthomorphata</taxon>
        <taxon>Eupercaria</taxon>
        <taxon>Perciformes</taxon>
        <taxon>Cottioidei</taxon>
        <taxon>Cottales</taxon>
        <taxon>Liparidae</taxon>
        <taxon>Liparis</taxon>
    </lineage>
</organism>
<evidence type="ECO:0000256" key="4">
    <source>
        <dbReference type="SAM" id="Phobius"/>
    </source>
</evidence>
<dbReference type="EMBL" id="SRLO01000081">
    <property type="protein sequence ID" value="TNN77643.1"/>
    <property type="molecule type" value="Genomic_DNA"/>
</dbReference>
<keyword evidence="7" id="KW-1185">Reference proteome</keyword>
<keyword evidence="4" id="KW-0812">Transmembrane</keyword>
<name>A0A4Z2IKE3_9TELE</name>
<evidence type="ECO:0000313" key="6">
    <source>
        <dbReference type="EMBL" id="TNN77643.1"/>
    </source>
</evidence>
<feature type="domain" description="V-SNARE coiled-coil homology" evidence="5">
    <location>
        <begin position="30"/>
        <end position="87"/>
    </location>
</feature>
<comment type="caution">
    <text evidence="6">The sequence shown here is derived from an EMBL/GenBank/DDBJ whole genome shotgun (WGS) entry which is preliminary data.</text>
</comment>
<evidence type="ECO:0000256" key="3">
    <source>
        <dbReference type="PROSITE-ProRule" id="PRU00290"/>
    </source>
</evidence>
<dbReference type="InterPro" id="IPR001388">
    <property type="entry name" value="Synaptobrevin-like"/>
</dbReference>
<dbReference type="Pfam" id="PF00957">
    <property type="entry name" value="Synaptobrevin"/>
    <property type="match status" value="1"/>
</dbReference>
<dbReference type="GO" id="GO:0012505">
    <property type="term" value="C:endomembrane system"/>
    <property type="evidence" value="ECO:0007669"/>
    <property type="project" value="UniProtKB-SubCell"/>
</dbReference>
<dbReference type="AlphaFoldDB" id="A0A4Z2IKE3"/>
<keyword evidence="3" id="KW-0175">Coiled coil</keyword>
<accession>A0A4Z2IKE3</accession>
<dbReference type="Gene3D" id="1.20.5.110">
    <property type="match status" value="1"/>
</dbReference>
<comment type="subcellular location">
    <subcellularLocation>
        <location evidence="2">Endomembrane system</location>
        <topology evidence="2">Single-pass type IV membrane protein</topology>
    </subcellularLocation>
</comment>
<keyword evidence="4" id="KW-0472">Membrane</keyword>
<proteinExistence type="inferred from homology"/>
<dbReference type="InterPro" id="IPR016444">
    <property type="entry name" value="Synaptobrevin/VAMP"/>
</dbReference>
<dbReference type="OrthoDB" id="190375at2759"/>
<dbReference type="PANTHER" id="PTHR45701">
    <property type="entry name" value="SYNAPTOBREVIN FAMILY MEMBER"/>
    <property type="match status" value="1"/>
</dbReference>
<comment type="similarity">
    <text evidence="1">Belongs to the synaptobrevin family.</text>
</comment>
<reference evidence="6 7" key="1">
    <citation type="submission" date="2019-03" db="EMBL/GenBank/DDBJ databases">
        <title>First draft genome of Liparis tanakae, snailfish: a comprehensive survey of snailfish specific genes.</title>
        <authorList>
            <person name="Kim W."/>
            <person name="Song I."/>
            <person name="Jeong J.-H."/>
            <person name="Kim D."/>
            <person name="Kim S."/>
            <person name="Ryu S."/>
            <person name="Song J.Y."/>
            <person name="Lee S.K."/>
        </authorList>
    </citation>
    <scope>NUCLEOTIDE SEQUENCE [LARGE SCALE GENOMIC DNA]</scope>
    <source>
        <tissue evidence="6">Muscle</tissue>
    </source>
</reference>
<dbReference type="PRINTS" id="PR00219">
    <property type="entry name" value="SYNAPTOBREVN"/>
</dbReference>
<evidence type="ECO:0000259" key="5">
    <source>
        <dbReference type="PROSITE" id="PS50892"/>
    </source>
</evidence>
<protein>
    <submittedName>
        <fullName evidence="6">Vesicle-associated membrane protein 8</fullName>
    </submittedName>
</protein>
<dbReference type="Proteomes" id="UP000314294">
    <property type="component" value="Unassembled WGS sequence"/>
</dbReference>
<gene>
    <name evidence="6" type="primary">VAMP8_1</name>
    <name evidence="6" type="ORF">EYF80_012233</name>
</gene>
<dbReference type="InterPro" id="IPR042855">
    <property type="entry name" value="V_SNARE_CC"/>
</dbReference>
<evidence type="ECO:0000313" key="7">
    <source>
        <dbReference type="Proteomes" id="UP000314294"/>
    </source>
</evidence>